<sequence length="132" mass="14440">MATATDATVSLKLLIDSKGQRVLFAEAGKDFVDFLFNILLLPVGNVIRLLRKQGMVGCLGNLYQSVENLAMSSITIITILNKFNVKQVDALEEKIVDVSMDEGVELLKASMQSKTVLTDVSLSQKAMKECSK</sequence>
<dbReference type="AlphaFoldDB" id="A0A6A2XHG4"/>
<dbReference type="PANTHER" id="PTHR33103">
    <property type="entry name" value="OS01G0153900 PROTEIN"/>
    <property type="match status" value="1"/>
</dbReference>
<gene>
    <name evidence="1" type="ORF">F3Y22_tig00112249pilonHSYRG00047</name>
</gene>
<accession>A0A6A2XHG4</accession>
<dbReference type="Proteomes" id="UP000436088">
    <property type="component" value="Unassembled WGS sequence"/>
</dbReference>
<dbReference type="PANTHER" id="PTHR33103:SF110">
    <property type="entry name" value="DUF674 FAMILY PROTEIN"/>
    <property type="match status" value="1"/>
</dbReference>
<keyword evidence="1" id="KW-0689">Ribosomal protein</keyword>
<name>A0A6A2XHG4_HIBSY</name>
<dbReference type="Pfam" id="PF05056">
    <property type="entry name" value="DUF674"/>
    <property type="match status" value="2"/>
</dbReference>
<keyword evidence="2" id="KW-1185">Reference proteome</keyword>
<reference evidence="1" key="1">
    <citation type="submission" date="2019-09" db="EMBL/GenBank/DDBJ databases">
        <title>Draft genome information of white flower Hibiscus syriacus.</title>
        <authorList>
            <person name="Kim Y.-M."/>
        </authorList>
    </citation>
    <scope>NUCLEOTIDE SEQUENCE [LARGE SCALE GENOMIC DNA]</scope>
    <source>
        <strain evidence="1">YM2019G1</strain>
    </source>
</reference>
<dbReference type="GO" id="GO:0005840">
    <property type="term" value="C:ribosome"/>
    <property type="evidence" value="ECO:0007669"/>
    <property type="project" value="UniProtKB-KW"/>
</dbReference>
<dbReference type="EMBL" id="VEPZ02001530">
    <property type="protein sequence ID" value="KAE8669210.1"/>
    <property type="molecule type" value="Genomic_DNA"/>
</dbReference>
<organism evidence="1 2">
    <name type="scientific">Hibiscus syriacus</name>
    <name type="common">Rose of Sharon</name>
    <dbReference type="NCBI Taxonomy" id="106335"/>
    <lineage>
        <taxon>Eukaryota</taxon>
        <taxon>Viridiplantae</taxon>
        <taxon>Streptophyta</taxon>
        <taxon>Embryophyta</taxon>
        <taxon>Tracheophyta</taxon>
        <taxon>Spermatophyta</taxon>
        <taxon>Magnoliopsida</taxon>
        <taxon>eudicotyledons</taxon>
        <taxon>Gunneridae</taxon>
        <taxon>Pentapetalae</taxon>
        <taxon>rosids</taxon>
        <taxon>malvids</taxon>
        <taxon>Malvales</taxon>
        <taxon>Malvaceae</taxon>
        <taxon>Malvoideae</taxon>
        <taxon>Hibiscus</taxon>
    </lineage>
</organism>
<evidence type="ECO:0000313" key="1">
    <source>
        <dbReference type="EMBL" id="KAE8669210.1"/>
    </source>
</evidence>
<protein>
    <submittedName>
        <fullName evidence="1">60S ribosomal protein L23a</fullName>
    </submittedName>
</protein>
<comment type="caution">
    <text evidence="1">The sequence shown here is derived from an EMBL/GenBank/DDBJ whole genome shotgun (WGS) entry which is preliminary data.</text>
</comment>
<proteinExistence type="predicted"/>
<keyword evidence="1" id="KW-0687">Ribonucleoprotein</keyword>
<evidence type="ECO:0000313" key="2">
    <source>
        <dbReference type="Proteomes" id="UP000436088"/>
    </source>
</evidence>
<dbReference type="InterPro" id="IPR007750">
    <property type="entry name" value="DUF674"/>
</dbReference>